<accession>A0A1V4SYW1</accession>
<evidence type="ECO:0000313" key="2">
    <source>
        <dbReference type="EMBL" id="OPX50395.1"/>
    </source>
</evidence>
<dbReference type="GO" id="GO:1904680">
    <property type="term" value="F:peptide transmembrane transporter activity"/>
    <property type="evidence" value="ECO:0007669"/>
    <property type="project" value="TreeGrafter"/>
</dbReference>
<sequence length="473" mass="53422">MSKKKITKIIGALVVIGIIIGGGYAINHRNSHKVSKDLELTLSGTPETMNPFYVSSSNALFVSDMLYEPIYNLNNDGSINCDGLAKNIVHTKDEKTYTVTLYKDLKWSDGQPVTANDLIYSFNEMMNPKNNIKLREKFLINNEPIKIKKINDLTVEFDLPEPSKDFIGNLALFHPIPEHIYKGVIDLKNSPENNKHVTDGPYMFQSEEKGKDLILVRNPYYEKNHSKVEKITFNVEPETNSGIVNVMAFNLNNKALSNIKVREAISYALNRKDLSQSKYENSRYIQDAYSIFTPSTEYYNNNVVEYNHDLNKAKELMKESGEHNLTLKLTYEAGAKAAASEALVVKNNLAKIGINIMLQPLAENEFNKEVSNPKSGEYDLAITSYNEGTNPNNYAQLVITNGAKNISGFNNIEVDRLFKDAENTKNKVEKEKLYGQIQDIIAREIPIYTINYQQNIDSISKDVLKVGMSGIVM</sequence>
<evidence type="ECO:0000313" key="3">
    <source>
        <dbReference type="Proteomes" id="UP000191448"/>
    </source>
</evidence>
<dbReference type="InterPro" id="IPR030678">
    <property type="entry name" value="Peptide/Ni-bd"/>
</dbReference>
<dbReference type="InterPro" id="IPR000914">
    <property type="entry name" value="SBP_5_dom"/>
</dbReference>
<name>A0A1V4SYW1_9CLOT</name>
<dbReference type="GO" id="GO:0042597">
    <property type="term" value="C:periplasmic space"/>
    <property type="evidence" value="ECO:0007669"/>
    <property type="project" value="UniProtKB-ARBA"/>
</dbReference>
<dbReference type="EMBL" id="LTAY01000015">
    <property type="protein sequence ID" value="OPX50395.1"/>
    <property type="molecule type" value="Genomic_DNA"/>
</dbReference>
<organism evidence="2 3">
    <name type="scientific">Clostridium thermobutyricum DSM 4928</name>
    <dbReference type="NCBI Taxonomy" id="1121339"/>
    <lineage>
        <taxon>Bacteria</taxon>
        <taxon>Bacillati</taxon>
        <taxon>Bacillota</taxon>
        <taxon>Clostridia</taxon>
        <taxon>Eubacteriales</taxon>
        <taxon>Clostridiaceae</taxon>
        <taxon>Clostridium</taxon>
    </lineage>
</organism>
<dbReference type="PIRSF" id="PIRSF002741">
    <property type="entry name" value="MppA"/>
    <property type="match status" value="1"/>
</dbReference>
<dbReference type="Pfam" id="PF00496">
    <property type="entry name" value="SBP_bac_5"/>
    <property type="match status" value="1"/>
</dbReference>
<dbReference type="RefSeq" id="WP_080021638.1">
    <property type="nucleotide sequence ID" value="NZ_LTAY01000015.1"/>
</dbReference>
<protein>
    <submittedName>
        <fullName evidence="2">Periplasmic dipeptide transport protein</fullName>
    </submittedName>
</protein>
<gene>
    <name evidence="2" type="primary">dppA</name>
    <name evidence="2" type="ORF">CLTHE_02520</name>
</gene>
<dbReference type="PANTHER" id="PTHR30290">
    <property type="entry name" value="PERIPLASMIC BINDING COMPONENT OF ABC TRANSPORTER"/>
    <property type="match status" value="1"/>
</dbReference>
<dbReference type="Gene3D" id="3.90.76.10">
    <property type="entry name" value="Dipeptide-binding Protein, Domain 1"/>
    <property type="match status" value="1"/>
</dbReference>
<dbReference type="GO" id="GO:0015833">
    <property type="term" value="P:peptide transport"/>
    <property type="evidence" value="ECO:0007669"/>
    <property type="project" value="TreeGrafter"/>
</dbReference>
<dbReference type="InterPro" id="IPR039424">
    <property type="entry name" value="SBP_5"/>
</dbReference>
<feature type="domain" description="Solute-binding protein family 5" evidence="1">
    <location>
        <begin position="83"/>
        <end position="239"/>
    </location>
</feature>
<dbReference type="Proteomes" id="UP000191448">
    <property type="component" value="Unassembled WGS sequence"/>
</dbReference>
<dbReference type="OrthoDB" id="9772924at2"/>
<dbReference type="GO" id="GO:0043190">
    <property type="term" value="C:ATP-binding cassette (ABC) transporter complex"/>
    <property type="evidence" value="ECO:0007669"/>
    <property type="project" value="InterPro"/>
</dbReference>
<dbReference type="Gene3D" id="3.10.105.10">
    <property type="entry name" value="Dipeptide-binding Protein, Domain 3"/>
    <property type="match status" value="1"/>
</dbReference>
<dbReference type="PANTHER" id="PTHR30290:SF59">
    <property type="entry name" value="OLIGOPEPTIDE ABC TRANSPORTER,SUBSTRATE-BINDING PROTEIN"/>
    <property type="match status" value="1"/>
</dbReference>
<comment type="caution">
    <text evidence="2">The sequence shown here is derived from an EMBL/GenBank/DDBJ whole genome shotgun (WGS) entry which is preliminary data.</text>
</comment>
<dbReference type="AlphaFoldDB" id="A0A1V4SYW1"/>
<proteinExistence type="predicted"/>
<dbReference type="SUPFAM" id="SSF53850">
    <property type="entry name" value="Periplasmic binding protein-like II"/>
    <property type="match status" value="1"/>
</dbReference>
<reference evidence="2 3" key="1">
    <citation type="submission" date="2016-02" db="EMBL/GenBank/DDBJ databases">
        <title>Genome sequence of Clostridium thermobutyricum DSM 4928.</title>
        <authorList>
            <person name="Poehlein A."/>
            <person name="Daniel R."/>
        </authorList>
    </citation>
    <scope>NUCLEOTIDE SEQUENCE [LARGE SCALE GENOMIC DNA]</scope>
    <source>
        <strain evidence="2 3">DSM 4928</strain>
    </source>
</reference>
<evidence type="ECO:0000259" key="1">
    <source>
        <dbReference type="Pfam" id="PF00496"/>
    </source>
</evidence>
<dbReference type="CDD" id="cd00995">
    <property type="entry name" value="PBP2_NikA_DppA_OppA_like"/>
    <property type="match status" value="1"/>
</dbReference>
<dbReference type="Gene3D" id="3.40.190.10">
    <property type="entry name" value="Periplasmic binding protein-like II"/>
    <property type="match status" value="1"/>
</dbReference>